<dbReference type="OrthoDB" id="2507562at2759"/>
<dbReference type="InterPro" id="IPR009057">
    <property type="entry name" value="Homeodomain-like_sf"/>
</dbReference>
<feature type="compositionally biased region" description="Basic residues" evidence="2">
    <location>
        <begin position="64"/>
        <end position="74"/>
    </location>
</feature>
<feature type="domain" description="HTH CENPB-type" evidence="3">
    <location>
        <begin position="189"/>
        <end position="263"/>
    </location>
</feature>
<evidence type="ECO:0000313" key="4">
    <source>
        <dbReference type="EMBL" id="KNE94976.1"/>
    </source>
</evidence>
<dbReference type="InterPro" id="IPR004875">
    <property type="entry name" value="DDE_SF_endonuclease_dom"/>
</dbReference>
<feature type="compositionally biased region" description="Polar residues" evidence="2">
    <location>
        <begin position="966"/>
        <end position="999"/>
    </location>
</feature>
<feature type="compositionally biased region" description="Polar residues" evidence="2">
    <location>
        <begin position="842"/>
        <end position="853"/>
    </location>
</feature>
<evidence type="ECO:0000259" key="3">
    <source>
        <dbReference type="PROSITE" id="PS51253"/>
    </source>
</evidence>
<feature type="region of interest" description="Disordered" evidence="2">
    <location>
        <begin position="813"/>
        <end position="1034"/>
    </location>
</feature>
<dbReference type="PROSITE" id="PS51253">
    <property type="entry name" value="HTH_CENPB"/>
    <property type="match status" value="1"/>
</dbReference>
<feature type="compositionally biased region" description="Low complexity" evidence="2">
    <location>
        <begin position="901"/>
        <end position="942"/>
    </location>
</feature>
<feature type="compositionally biased region" description="Low complexity" evidence="2">
    <location>
        <begin position="591"/>
        <end position="600"/>
    </location>
</feature>
<accession>A0A0L0V729</accession>
<dbReference type="PANTHER" id="PTHR19303:SF73">
    <property type="entry name" value="PROTEIN PDC2"/>
    <property type="match status" value="1"/>
</dbReference>
<evidence type="ECO:0000256" key="2">
    <source>
        <dbReference type="SAM" id="MobiDB-lite"/>
    </source>
</evidence>
<feature type="region of interest" description="Disordered" evidence="2">
    <location>
        <begin position="1058"/>
        <end position="1099"/>
    </location>
</feature>
<feature type="compositionally biased region" description="Basic and acidic residues" evidence="2">
    <location>
        <begin position="36"/>
        <end position="54"/>
    </location>
</feature>
<keyword evidence="5" id="KW-1185">Reference proteome</keyword>
<name>A0A0L0V729_9BASI</name>
<dbReference type="EMBL" id="AJIL01000105">
    <property type="protein sequence ID" value="KNE94976.1"/>
    <property type="molecule type" value="Genomic_DNA"/>
</dbReference>
<feature type="compositionally biased region" description="Low complexity" evidence="2">
    <location>
        <begin position="1058"/>
        <end position="1081"/>
    </location>
</feature>
<feature type="compositionally biased region" description="Basic residues" evidence="2">
    <location>
        <begin position="943"/>
        <end position="952"/>
    </location>
</feature>
<sequence length="1099" mass="124192">MKSAAENNNNNNIIATQQHQQQQQHQQHQHQQHQNQTEEKQKEEAEETAGRNEQLRQYQQQQQHHQHHHHQHQHQHLETEHQHIFHQHQLKLKQQQQQQQLNINNSISIPTTTTTDNNNICQVKRKFNATLEQKIFILDWHHANGKKQTKTAAYFTSLDGWPTITQPLISNWLKDEEKIRANLKLATPDTKRLRIVRHPEVEKALSVWCNQSIAENLQLGCDLIKIKALEFAIGFGLDQAEFSKSSTCWIDRFLDRQGTRTIKTHQAENFSQASVEAERQRLKSVLAYYPPHDVWTLDETSLYYTMPPDRSIPSERWRSDQRLLTFGLCVNSDGSQRRPPWIIGKNSIHPKNLKTKSNTHNNDHQGFDYSSNPKASLTAEVFIKWMSNWQKELNKQNRKILLILDNNPGHIIEVDLYSNIRVEFISSNISALLQPLDQGIFRVWKAHYRRLYLERAIGLYEAKSPNIYQIDQVQAMQLATTAWTNFVPADNILSCWRHALLIQDSTTSAFNGFVGPVRDKGVGQAESELSKVIDSLVELSLLNTNNRIPIDEFTDPPFERVVTLQKYSDQEIISLIRNEDAANNRDEDESQQQQQQQQQQPSLEEVPSKDEKPSIPVPANLAPINGHHRPPPPQVSSTTQNRAPPPPQQQQQQINQNLIDGAHHPIFNHHPHHHPHHHHLQHFQHPSHPNLILHPSHTMLPLHNPPPTNHNLNTGSLPYNIPNNNNPHQQAVSGSSCLQQPKSNDESIIINHHHSTTSRKPEVWSVPQVLDALEEISRFSMHRREPEWKEVPHMLARMARALKSELAHTTTTTTAGFNNGYPHLQSPLLSSSSTTTTSSSSRVHPQTLNPATQSPHSISNNSHPLSNNPSQIAQLPLSPHLHHHQHPHPSHPSHPHPHPSSRPQSQPLTHSQSHPPSTTSHSQLLHSNHVQVQAQQQQQHLSQLHHHQHHHQQQQALSSGPPPPLQKSNHQPITHNNTPRPQSSHSPCGTHTNSSNLTNIHHPHPSTPSSTSITPSSQSITPSRSNPVPTAASTSAPTTALSISAAAAASVADIVTTHTSTATSTTTTTGQAQSQGQGQVTNHLSIDKITNPVDVGNSN</sequence>
<proteinExistence type="predicted"/>
<dbReference type="Pfam" id="PF03184">
    <property type="entry name" value="DDE_1"/>
    <property type="match status" value="1"/>
</dbReference>
<dbReference type="SUPFAM" id="SSF46689">
    <property type="entry name" value="Homeodomain-like"/>
    <property type="match status" value="1"/>
</dbReference>
<evidence type="ECO:0000313" key="5">
    <source>
        <dbReference type="Proteomes" id="UP000054564"/>
    </source>
</evidence>
<feature type="compositionally biased region" description="Basic residues" evidence="2">
    <location>
        <begin position="666"/>
        <end position="682"/>
    </location>
</feature>
<feature type="region of interest" description="Disordered" evidence="2">
    <location>
        <begin position="582"/>
        <end position="687"/>
    </location>
</feature>
<feature type="compositionally biased region" description="Low complexity" evidence="2">
    <location>
        <begin position="1007"/>
        <end position="1034"/>
    </location>
</feature>
<gene>
    <name evidence="4" type="ORF">PSTG_11674</name>
</gene>
<dbReference type="InterPro" id="IPR006600">
    <property type="entry name" value="HTH_CenpB_DNA-bd_dom"/>
</dbReference>
<dbReference type="AlphaFoldDB" id="A0A0L0V729"/>
<reference evidence="5" key="1">
    <citation type="submission" date="2014-03" db="EMBL/GenBank/DDBJ databases">
        <title>The Genome Sequence of Puccinia striiformis f. sp. tritici PST-78.</title>
        <authorList>
            <consortium name="The Broad Institute Genome Sequencing Platform"/>
            <person name="Cuomo C."/>
            <person name="Hulbert S."/>
            <person name="Chen X."/>
            <person name="Walker B."/>
            <person name="Young S.K."/>
            <person name="Zeng Q."/>
            <person name="Gargeya S."/>
            <person name="Fitzgerald M."/>
            <person name="Haas B."/>
            <person name="Abouelleil A."/>
            <person name="Alvarado L."/>
            <person name="Arachchi H.M."/>
            <person name="Berlin A.M."/>
            <person name="Chapman S.B."/>
            <person name="Goldberg J."/>
            <person name="Griggs A."/>
            <person name="Gujja S."/>
            <person name="Hansen M."/>
            <person name="Howarth C."/>
            <person name="Imamovic A."/>
            <person name="Larimer J."/>
            <person name="McCowan C."/>
            <person name="Montmayeur A."/>
            <person name="Murphy C."/>
            <person name="Neiman D."/>
            <person name="Pearson M."/>
            <person name="Priest M."/>
            <person name="Roberts A."/>
            <person name="Saif S."/>
            <person name="Shea T."/>
            <person name="Sisk P."/>
            <person name="Sykes S."/>
            <person name="Wortman J."/>
            <person name="Nusbaum C."/>
            <person name="Birren B."/>
        </authorList>
    </citation>
    <scope>NUCLEOTIDE SEQUENCE [LARGE SCALE GENOMIC DNA]</scope>
    <source>
        <strain evidence="5">race PST-78</strain>
    </source>
</reference>
<dbReference type="Proteomes" id="UP000054564">
    <property type="component" value="Unassembled WGS sequence"/>
</dbReference>
<feature type="compositionally biased region" description="Low complexity" evidence="2">
    <location>
        <begin position="830"/>
        <end position="841"/>
    </location>
</feature>
<dbReference type="GO" id="GO:0003677">
    <property type="term" value="F:DNA binding"/>
    <property type="evidence" value="ECO:0007669"/>
    <property type="project" value="UniProtKB-KW"/>
</dbReference>
<keyword evidence="1" id="KW-0238">DNA-binding</keyword>
<organism evidence="4 5">
    <name type="scientific">Puccinia striiformis f. sp. tritici PST-78</name>
    <dbReference type="NCBI Taxonomy" id="1165861"/>
    <lineage>
        <taxon>Eukaryota</taxon>
        <taxon>Fungi</taxon>
        <taxon>Dikarya</taxon>
        <taxon>Basidiomycota</taxon>
        <taxon>Pucciniomycotina</taxon>
        <taxon>Pucciniomycetes</taxon>
        <taxon>Pucciniales</taxon>
        <taxon>Pucciniaceae</taxon>
        <taxon>Puccinia</taxon>
    </lineage>
</organism>
<comment type="caution">
    <text evidence="4">The sequence shown here is derived from an EMBL/GenBank/DDBJ whole genome shotgun (WGS) entry which is preliminary data.</text>
</comment>
<feature type="compositionally biased region" description="Low complexity" evidence="2">
    <location>
        <begin position="1"/>
        <end position="26"/>
    </location>
</feature>
<protein>
    <recommendedName>
        <fullName evidence="3">HTH CENPB-type domain-containing protein</fullName>
    </recommendedName>
</protein>
<feature type="compositionally biased region" description="Basic residues" evidence="2">
    <location>
        <begin position="880"/>
        <end position="899"/>
    </location>
</feature>
<feature type="compositionally biased region" description="Low complexity" evidence="2">
    <location>
        <begin position="854"/>
        <end position="879"/>
    </location>
</feature>
<evidence type="ECO:0000256" key="1">
    <source>
        <dbReference type="ARBA" id="ARBA00023125"/>
    </source>
</evidence>
<dbReference type="GO" id="GO:0005634">
    <property type="term" value="C:nucleus"/>
    <property type="evidence" value="ECO:0007669"/>
    <property type="project" value="TreeGrafter"/>
</dbReference>
<dbReference type="InterPro" id="IPR050863">
    <property type="entry name" value="CenT-Element_Derived"/>
</dbReference>
<dbReference type="STRING" id="1165861.A0A0L0V729"/>
<dbReference type="Gene3D" id="1.10.10.60">
    <property type="entry name" value="Homeodomain-like"/>
    <property type="match status" value="1"/>
</dbReference>
<feature type="region of interest" description="Disordered" evidence="2">
    <location>
        <begin position="1"/>
        <end position="86"/>
    </location>
</feature>
<dbReference type="PANTHER" id="PTHR19303">
    <property type="entry name" value="TRANSPOSON"/>
    <property type="match status" value="1"/>
</dbReference>
<dbReference type="Pfam" id="PF03221">
    <property type="entry name" value="HTH_Tnp_Tc5"/>
    <property type="match status" value="1"/>
</dbReference>